<dbReference type="InterPro" id="IPR050090">
    <property type="entry name" value="Tyrosine_recombinase_XerCD"/>
</dbReference>
<keyword evidence="3" id="KW-0233">DNA recombination</keyword>
<reference evidence="8" key="1">
    <citation type="submission" date="2017-12" db="EMBL/GenBank/DDBJ databases">
        <title>FDA dAtabase for Regulatory Grade micrObial Sequences (FDA-ARGOS): Supporting development and validation of Infectious Disease Dx tests.</title>
        <authorList>
            <person name="Sichtig H."/>
            <person name="Tallon L."/>
            <person name="Sadzewicz L."/>
            <person name="Sengamalay N."/>
            <person name="Nagaraj S."/>
            <person name="Vavikolanu K."/>
            <person name="Aluvathingal J."/>
            <person name="Nadendla S."/>
            <person name="Pirone D.C."/>
            <person name="Hoffman M."/>
            <person name="Muruvanda T."/>
            <person name="Allard M."/>
            <person name="Evans P."/>
        </authorList>
    </citation>
    <scope>NUCLEOTIDE SEQUENCE [LARGE SCALE GENOMIC DNA]</scope>
    <source>
        <strain evidence="8">FDAARGOS_55</strain>
    </source>
</reference>
<dbReference type="GO" id="GO:0003677">
    <property type="term" value="F:DNA binding"/>
    <property type="evidence" value="ECO:0007669"/>
    <property type="project" value="UniProtKB-UniRule"/>
</dbReference>
<gene>
    <name evidence="7" type="ORF">RK55_012250</name>
</gene>
<dbReference type="CDD" id="cd00796">
    <property type="entry name" value="INT_Rci_Hp1_C"/>
    <property type="match status" value="1"/>
</dbReference>
<dbReference type="EMBL" id="JWSP02000004">
    <property type="protein sequence ID" value="PNO33884.1"/>
    <property type="molecule type" value="Genomic_DNA"/>
</dbReference>
<dbReference type="SUPFAM" id="SSF56349">
    <property type="entry name" value="DNA breaking-rejoining enzymes"/>
    <property type="match status" value="1"/>
</dbReference>
<sequence length="339" mass="39650">MIQMSEGFAMSIKKLDDGRYEVDVRPRGTSGKRIRRKFNRKSEAQAYEKYVLTNFHDKEWQDKPADRRLLSDLIALWWSYHGKNHNYGDSYKKRLEKINRDMGEPRVYELTRNFLMKYRSNRLHDGVSAGTVNRDFCTMSSMFRLLIDMEEFHHENPFHKVRKLRLENTEMSFLSEEEIRDLLMALTGDDRRIVVLCLNTGARWGEASNLKAEHVISNRVTFVKTKTGPARTVPISQEIADYILTRKSGKLFDTNYERVRDVLRKVKPDLPRGQALHVLRHTFATHFMINGGNIITLQRILGHTTIEQTMTYAHFAPDYLSDAIRFNPMRGSVQIMSTN</sequence>
<feature type="domain" description="Tyr recombinase" evidence="5">
    <location>
        <begin position="169"/>
        <end position="325"/>
    </location>
</feature>
<dbReference type="InterPro" id="IPR057084">
    <property type="entry name" value="Int_N"/>
</dbReference>
<dbReference type="GO" id="GO:0006310">
    <property type="term" value="P:DNA recombination"/>
    <property type="evidence" value="ECO:0007669"/>
    <property type="project" value="UniProtKB-KW"/>
</dbReference>
<dbReference type="PROSITE" id="PS51900">
    <property type="entry name" value="CB"/>
    <property type="match status" value="1"/>
</dbReference>
<keyword evidence="1" id="KW-0229">DNA integration</keyword>
<evidence type="ECO:0000256" key="2">
    <source>
        <dbReference type="ARBA" id="ARBA00023125"/>
    </source>
</evidence>
<keyword evidence="2 4" id="KW-0238">DNA-binding</keyword>
<dbReference type="InterPro" id="IPR013762">
    <property type="entry name" value="Integrase-like_cat_sf"/>
</dbReference>
<accession>A0A2K0JF44</accession>
<dbReference type="PROSITE" id="PS51898">
    <property type="entry name" value="TYR_RECOMBINASE"/>
    <property type="match status" value="1"/>
</dbReference>
<evidence type="ECO:0000259" key="6">
    <source>
        <dbReference type="PROSITE" id="PS51900"/>
    </source>
</evidence>
<dbReference type="InterPro" id="IPR002104">
    <property type="entry name" value="Integrase_catalytic"/>
</dbReference>
<dbReference type="Pfam" id="PF24624">
    <property type="entry name" value="Int_N"/>
    <property type="match status" value="1"/>
</dbReference>
<dbReference type="Proteomes" id="UP000236163">
    <property type="component" value="Unassembled WGS sequence"/>
</dbReference>
<dbReference type="InterPro" id="IPR010998">
    <property type="entry name" value="Integrase_recombinase_N"/>
</dbReference>
<feature type="domain" description="Core-binding (CB)" evidence="6">
    <location>
        <begin position="68"/>
        <end position="147"/>
    </location>
</feature>
<name>A0A2K0JF44_SALHO</name>
<proteinExistence type="predicted"/>
<comment type="caution">
    <text evidence="7">The sequence shown here is derived from an EMBL/GenBank/DDBJ whole genome shotgun (WGS) entry which is preliminary data.</text>
</comment>
<dbReference type="PANTHER" id="PTHR30349:SF93">
    <property type="entry name" value="FELS-2 PROPHAGE PROTEIN"/>
    <property type="match status" value="1"/>
</dbReference>
<evidence type="ECO:0000256" key="1">
    <source>
        <dbReference type="ARBA" id="ARBA00022908"/>
    </source>
</evidence>
<evidence type="ECO:0000313" key="7">
    <source>
        <dbReference type="EMBL" id="PNO33884.1"/>
    </source>
</evidence>
<dbReference type="Gene3D" id="1.10.443.10">
    <property type="entry name" value="Intergrase catalytic core"/>
    <property type="match status" value="1"/>
</dbReference>
<evidence type="ECO:0000313" key="8">
    <source>
        <dbReference type="Proteomes" id="UP000236163"/>
    </source>
</evidence>
<evidence type="ECO:0000256" key="4">
    <source>
        <dbReference type="PROSITE-ProRule" id="PRU01248"/>
    </source>
</evidence>
<evidence type="ECO:0000256" key="3">
    <source>
        <dbReference type="ARBA" id="ARBA00023172"/>
    </source>
</evidence>
<evidence type="ECO:0000259" key="5">
    <source>
        <dbReference type="PROSITE" id="PS51898"/>
    </source>
</evidence>
<dbReference type="AlphaFoldDB" id="A0A2K0JF44"/>
<dbReference type="GO" id="GO:0015074">
    <property type="term" value="P:DNA integration"/>
    <property type="evidence" value="ECO:0007669"/>
    <property type="project" value="UniProtKB-KW"/>
</dbReference>
<dbReference type="Gene3D" id="1.10.150.130">
    <property type="match status" value="1"/>
</dbReference>
<dbReference type="PANTHER" id="PTHR30349">
    <property type="entry name" value="PHAGE INTEGRASE-RELATED"/>
    <property type="match status" value="1"/>
</dbReference>
<protein>
    <submittedName>
        <fullName evidence="7">Integrase</fullName>
    </submittedName>
</protein>
<dbReference type="InterPro" id="IPR044068">
    <property type="entry name" value="CB"/>
</dbReference>
<dbReference type="Pfam" id="PF00589">
    <property type="entry name" value="Phage_integrase"/>
    <property type="match status" value="1"/>
</dbReference>
<dbReference type="InterPro" id="IPR011010">
    <property type="entry name" value="DNA_brk_join_enz"/>
</dbReference>
<organism evidence="7 8">
    <name type="scientific">Salmonella enterica subsp. houtenae serovar 50:g,z51:-</name>
    <dbReference type="NCBI Taxonomy" id="1173947"/>
    <lineage>
        <taxon>Bacteria</taxon>
        <taxon>Pseudomonadati</taxon>
        <taxon>Pseudomonadota</taxon>
        <taxon>Gammaproteobacteria</taxon>
        <taxon>Enterobacterales</taxon>
        <taxon>Enterobacteriaceae</taxon>
        <taxon>Salmonella</taxon>
    </lineage>
</organism>